<gene>
    <name evidence="3" type="ORF">FRV6_01180</name>
</gene>
<organism evidence="3 4">
    <name type="scientific">Fusarium oxysporum</name>
    <name type="common">Fusarium vascular wilt</name>
    <dbReference type="NCBI Taxonomy" id="5507"/>
    <lineage>
        <taxon>Eukaryota</taxon>
        <taxon>Fungi</taxon>
        <taxon>Dikarya</taxon>
        <taxon>Ascomycota</taxon>
        <taxon>Pezizomycotina</taxon>
        <taxon>Sordariomycetes</taxon>
        <taxon>Hypocreomycetidae</taxon>
        <taxon>Hypocreales</taxon>
        <taxon>Nectriaceae</taxon>
        <taxon>Fusarium</taxon>
        <taxon>Fusarium oxysporum species complex</taxon>
    </lineage>
</organism>
<reference evidence="4" key="1">
    <citation type="submission" date="2016-09" db="EMBL/GenBank/DDBJ databases">
        <authorList>
            <person name="Guldener U."/>
        </authorList>
    </citation>
    <scope>NUCLEOTIDE SEQUENCE [LARGE SCALE GENOMIC DNA]</scope>
    <source>
        <strain evidence="4">V64-1</strain>
    </source>
</reference>
<dbReference type="VEuPathDB" id="FungiDB:FOIG_09101"/>
<dbReference type="VEuPathDB" id="FungiDB:FOMG_07555"/>
<feature type="chain" id="PRO_5013716045" evidence="2">
    <location>
        <begin position="24"/>
        <end position="326"/>
    </location>
</feature>
<name>A0A2H3SKG2_FUSOX</name>
<feature type="region of interest" description="Disordered" evidence="1">
    <location>
        <begin position="111"/>
        <end position="155"/>
    </location>
</feature>
<feature type="signal peptide" evidence="2">
    <location>
        <begin position="1"/>
        <end position="23"/>
    </location>
</feature>
<protein>
    <submittedName>
        <fullName evidence="3">Uncharacterized protein</fullName>
    </submittedName>
</protein>
<feature type="compositionally biased region" description="Basic and acidic residues" evidence="1">
    <location>
        <begin position="111"/>
        <end position="153"/>
    </location>
</feature>
<dbReference type="Proteomes" id="UP000219369">
    <property type="component" value="Unassembled WGS sequence"/>
</dbReference>
<dbReference type="VEuPathDB" id="FungiDB:HZS61_002695"/>
<evidence type="ECO:0000313" key="3">
    <source>
        <dbReference type="EMBL" id="SCO76968.1"/>
    </source>
</evidence>
<dbReference type="VEuPathDB" id="FungiDB:FOC1_g10009821"/>
<dbReference type="AlphaFoldDB" id="A0A2H3SKG2"/>
<proteinExistence type="predicted"/>
<feature type="compositionally biased region" description="Basic and acidic residues" evidence="1">
    <location>
        <begin position="172"/>
        <end position="235"/>
    </location>
</feature>
<evidence type="ECO:0000256" key="2">
    <source>
        <dbReference type="SAM" id="SignalP"/>
    </source>
</evidence>
<accession>A0A2H3SKG2</accession>
<dbReference type="OrthoDB" id="5048846at2759"/>
<keyword evidence="2" id="KW-0732">Signal</keyword>
<feature type="compositionally biased region" description="Basic and acidic residues" evidence="1">
    <location>
        <begin position="73"/>
        <end position="83"/>
    </location>
</feature>
<feature type="region of interest" description="Disordered" evidence="1">
    <location>
        <begin position="172"/>
        <end position="273"/>
    </location>
</feature>
<dbReference type="VEuPathDB" id="FungiDB:FOXG_10753"/>
<evidence type="ECO:0000256" key="1">
    <source>
        <dbReference type="SAM" id="MobiDB-lite"/>
    </source>
</evidence>
<dbReference type="VEuPathDB" id="FungiDB:FOC4_g10008896"/>
<dbReference type="VEuPathDB" id="FungiDB:FOZG_10265"/>
<dbReference type="EMBL" id="FMJY01000001">
    <property type="protein sequence ID" value="SCO76968.1"/>
    <property type="molecule type" value="Genomic_DNA"/>
</dbReference>
<evidence type="ECO:0000313" key="4">
    <source>
        <dbReference type="Proteomes" id="UP000219369"/>
    </source>
</evidence>
<sequence>MASTCLSRLLLIFMVVGLVQVLAQPINVVERSPCYKWKTQEHKTERKHIQYGSKEPTVVHNNITVNFEDEEGPKDKSHSKGSESETTETEYPKEDSSKLYEHLFKADKYKDPEDYQDKDSKLDKYKHSEDSTDKHSGLDGEHYRIKPAEEKEAQKKKKLLIWPYYAKLLLDKTDNKKPKSEAQMRKDSEDYKDKHYKTKKYEDSEDSTDKHSKLDGKYYSRKPAEEKVAHADEKSNTMSVLSHPREVPSKHVKPSNHMDYKQNASDNKKRILTPGIKKMLDRLRMIKQAQKKKKRPQFLDPKFVPTYIFDTPRDKELKSRWLNVGN</sequence>
<feature type="region of interest" description="Disordered" evidence="1">
    <location>
        <begin position="66"/>
        <end position="98"/>
    </location>
</feature>